<accession>A0A6M3IQS5</accession>
<protein>
    <recommendedName>
        <fullName evidence="2">Host-nuclease inhibitor protein</fullName>
    </recommendedName>
</protein>
<evidence type="ECO:0000313" key="1">
    <source>
        <dbReference type="EMBL" id="QJA59989.1"/>
    </source>
</evidence>
<name>A0A6M3IQS5_9ZZZZ</name>
<gene>
    <name evidence="1" type="ORF">MM415B01211_0021</name>
</gene>
<organism evidence="1">
    <name type="scientific">viral metagenome</name>
    <dbReference type="NCBI Taxonomy" id="1070528"/>
    <lineage>
        <taxon>unclassified sequences</taxon>
        <taxon>metagenomes</taxon>
        <taxon>organismal metagenomes</taxon>
    </lineage>
</organism>
<proteinExistence type="predicted"/>
<evidence type="ECO:0008006" key="2">
    <source>
        <dbReference type="Google" id="ProtNLM"/>
    </source>
</evidence>
<sequence length="59" mass="7008">MVTALRKVRADKEKFIREQNFEEARLLSDGERLMKSEIEIIIEREGLNIEDILSFEEIL</sequence>
<dbReference type="Gene3D" id="4.10.860.10">
    <property type="entry name" value="UVR domain"/>
    <property type="match status" value="1"/>
</dbReference>
<reference evidence="1" key="1">
    <citation type="submission" date="2020-03" db="EMBL/GenBank/DDBJ databases">
        <title>The deep terrestrial virosphere.</title>
        <authorList>
            <person name="Holmfeldt K."/>
            <person name="Nilsson E."/>
            <person name="Simone D."/>
            <person name="Lopez-Fernandez M."/>
            <person name="Wu X."/>
            <person name="de Brujin I."/>
            <person name="Lundin D."/>
            <person name="Andersson A."/>
            <person name="Bertilsson S."/>
            <person name="Dopson M."/>
        </authorList>
    </citation>
    <scope>NUCLEOTIDE SEQUENCE</scope>
    <source>
        <strain evidence="1">MM415B01211</strain>
    </source>
</reference>
<dbReference type="EMBL" id="MT141391">
    <property type="protein sequence ID" value="QJA59989.1"/>
    <property type="molecule type" value="Genomic_DNA"/>
</dbReference>
<dbReference type="AlphaFoldDB" id="A0A6M3IQS5"/>